<reference evidence="1" key="1">
    <citation type="journal article" date="2020" name="Ecol. Evol.">
        <title>Genome structure and content of the rice root-knot nematode (Meloidogyne graminicola).</title>
        <authorList>
            <person name="Phan N.T."/>
            <person name="Danchin E.G.J."/>
            <person name="Klopp C."/>
            <person name="Perfus-Barbeoch L."/>
            <person name="Kozlowski D.K."/>
            <person name="Koutsovoulos G.D."/>
            <person name="Lopez-Roques C."/>
            <person name="Bouchez O."/>
            <person name="Zahm M."/>
            <person name="Besnard G."/>
            <person name="Bellafiore S."/>
        </authorList>
    </citation>
    <scope>NUCLEOTIDE SEQUENCE</scope>
    <source>
        <strain evidence="1">VN-18</strain>
    </source>
</reference>
<dbReference type="AlphaFoldDB" id="A0A8S9ZTC7"/>
<protein>
    <submittedName>
        <fullName evidence="1">Uncharacterized protein</fullName>
    </submittedName>
</protein>
<name>A0A8S9ZTC7_9BILA</name>
<evidence type="ECO:0000313" key="2">
    <source>
        <dbReference type="Proteomes" id="UP000605970"/>
    </source>
</evidence>
<accession>A0A8S9ZTC7</accession>
<keyword evidence="2" id="KW-1185">Reference proteome</keyword>
<dbReference type="Proteomes" id="UP000605970">
    <property type="component" value="Unassembled WGS sequence"/>
</dbReference>
<evidence type="ECO:0000313" key="1">
    <source>
        <dbReference type="EMBL" id="KAF7636259.1"/>
    </source>
</evidence>
<sequence length="86" mass="10195">MNIYSAQYFNGSNVQIIEQQQYQQQYQQQQQYLFPYPPPSFWQNSLPVNQQQNSNVVTLQSYDLSRLPSYDKVIGIEENNTINEVQ</sequence>
<gene>
    <name evidence="1" type="ORF">Mgra_00004248</name>
</gene>
<organism evidence="1 2">
    <name type="scientific">Meloidogyne graminicola</name>
    <dbReference type="NCBI Taxonomy" id="189291"/>
    <lineage>
        <taxon>Eukaryota</taxon>
        <taxon>Metazoa</taxon>
        <taxon>Ecdysozoa</taxon>
        <taxon>Nematoda</taxon>
        <taxon>Chromadorea</taxon>
        <taxon>Rhabditida</taxon>
        <taxon>Tylenchina</taxon>
        <taxon>Tylenchomorpha</taxon>
        <taxon>Tylenchoidea</taxon>
        <taxon>Meloidogynidae</taxon>
        <taxon>Meloidogyninae</taxon>
        <taxon>Meloidogyne</taxon>
    </lineage>
</organism>
<comment type="caution">
    <text evidence="1">The sequence shown here is derived from an EMBL/GenBank/DDBJ whole genome shotgun (WGS) entry which is preliminary data.</text>
</comment>
<dbReference type="EMBL" id="JABEBT010000031">
    <property type="protein sequence ID" value="KAF7636259.1"/>
    <property type="molecule type" value="Genomic_DNA"/>
</dbReference>
<proteinExistence type="predicted"/>